<evidence type="ECO:0000256" key="1">
    <source>
        <dbReference type="ARBA" id="ARBA00022884"/>
    </source>
</evidence>
<dbReference type="Gene3D" id="3.30.70.330">
    <property type="match status" value="1"/>
</dbReference>
<evidence type="ECO:0000256" key="2">
    <source>
        <dbReference type="PROSITE-ProRule" id="PRU00176"/>
    </source>
</evidence>
<accession>A0AAV7GWR7</accession>
<dbReference type="PANTHER" id="PTHR48029">
    <property type="entry name" value="NUCLEOLAR PROTEIN 8"/>
    <property type="match status" value="1"/>
</dbReference>
<keyword evidence="5" id="KW-1185">Reference proteome</keyword>
<evidence type="ECO:0000259" key="3">
    <source>
        <dbReference type="PROSITE" id="PS50102"/>
    </source>
</evidence>
<dbReference type="PANTHER" id="PTHR48029:SF1">
    <property type="entry name" value="NUCLEOLAR PROTEIN 8"/>
    <property type="match status" value="1"/>
</dbReference>
<dbReference type="Pfam" id="PF00076">
    <property type="entry name" value="RRM_1"/>
    <property type="match status" value="1"/>
</dbReference>
<dbReference type="GO" id="GO:0003723">
    <property type="term" value="F:RNA binding"/>
    <property type="evidence" value="ECO:0007669"/>
    <property type="project" value="UniProtKB-UniRule"/>
</dbReference>
<name>A0AAV7GWR7_DENCH</name>
<dbReference type="SMART" id="SM00360">
    <property type="entry name" value="RRM"/>
    <property type="match status" value="1"/>
</dbReference>
<dbReference type="InterPro" id="IPR035979">
    <property type="entry name" value="RBD_domain_sf"/>
</dbReference>
<evidence type="ECO:0000313" key="4">
    <source>
        <dbReference type="EMBL" id="KAH0460510.1"/>
    </source>
</evidence>
<dbReference type="SUPFAM" id="SSF54928">
    <property type="entry name" value="RNA-binding domain, RBD"/>
    <property type="match status" value="1"/>
</dbReference>
<dbReference type="PROSITE" id="PS50102">
    <property type="entry name" value="RRM"/>
    <property type="match status" value="1"/>
</dbReference>
<organism evidence="4 5">
    <name type="scientific">Dendrobium chrysotoxum</name>
    <name type="common">Orchid</name>
    <dbReference type="NCBI Taxonomy" id="161865"/>
    <lineage>
        <taxon>Eukaryota</taxon>
        <taxon>Viridiplantae</taxon>
        <taxon>Streptophyta</taxon>
        <taxon>Embryophyta</taxon>
        <taxon>Tracheophyta</taxon>
        <taxon>Spermatophyta</taxon>
        <taxon>Magnoliopsida</taxon>
        <taxon>Liliopsida</taxon>
        <taxon>Asparagales</taxon>
        <taxon>Orchidaceae</taxon>
        <taxon>Epidendroideae</taxon>
        <taxon>Malaxideae</taxon>
        <taxon>Dendrobiinae</taxon>
        <taxon>Dendrobium</taxon>
    </lineage>
</organism>
<dbReference type="InterPro" id="IPR012677">
    <property type="entry name" value="Nucleotide-bd_a/b_plait_sf"/>
</dbReference>
<dbReference type="InterPro" id="IPR000504">
    <property type="entry name" value="RRM_dom"/>
</dbReference>
<sequence>MAKALAVARAGFRRFFSISAFTPPPPATVPPPAEPSPNLFVSGKWTRWVGHVGRGLAVGVEVSGRDVKWPAAWGAMEGRIVYDEHGFVHILHSTFFDINSRIDNTVEEYVERILDTLVEAIEEQLGNVQWHVVSGLSKRTTSEGLREAFSKFGNVVHARVVTDRVSGYSKGFGFVRYGTIEEAAEGIKGDVGSENFVRYGFVRLARMTAFTVVYRQFIVQIKSFVVQNSVQVFCVSNEILAASRRLSRLGEISGVWGPPLR</sequence>
<gene>
    <name evidence="4" type="ORF">IEQ34_011173</name>
</gene>
<dbReference type="Proteomes" id="UP000775213">
    <property type="component" value="Unassembled WGS sequence"/>
</dbReference>
<feature type="domain" description="RRM" evidence="3">
    <location>
        <begin position="133"/>
        <end position="207"/>
    </location>
</feature>
<comment type="caution">
    <text evidence="4">The sequence shown here is derived from an EMBL/GenBank/DDBJ whole genome shotgun (WGS) entry which is preliminary data.</text>
</comment>
<dbReference type="EMBL" id="JAGFBR010000010">
    <property type="protein sequence ID" value="KAH0460510.1"/>
    <property type="molecule type" value="Genomic_DNA"/>
</dbReference>
<keyword evidence="1 2" id="KW-0694">RNA-binding</keyword>
<evidence type="ECO:0000313" key="5">
    <source>
        <dbReference type="Proteomes" id="UP000775213"/>
    </source>
</evidence>
<dbReference type="AlphaFoldDB" id="A0AAV7GWR7"/>
<proteinExistence type="predicted"/>
<reference evidence="4 5" key="1">
    <citation type="journal article" date="2021" name="Hortic Res">
        <title>Chromosome-scale assembly of the Dendrobium chrysotoxum genome enhances the understanding of orchid evolution.</title>
        <authorList>
            <person name="Zhang Y."/>
            <person name="Zhang G.Q."/>
            <person name="Zhang D."/>
            <person name="Liu X.D."/>
            <person name="Xu X.Y."/>
            <person name="Sun W.H."/>
            <person name="Yu X."/>
            <person name="Zhu X."/>
            <person name="Wang Z.W."/>
            <person name="Zhao X."/>
            <person name="Zhong W.Y."/>
            <person name="Chen H."/>
            <person name="Yin W.L."/>
            <person name="Huang T."/>
            <person name="Niu S.C."/>
            <person name="Liu Z.J."/>
        </authorList>
    </citation>
    <scope>NUCLEOTIDE SEQUENCE [LARGE SCALE GENOMIC DNA]</scope>
    <source>
        <strain evidence="4">Lindl</strain>
    </source>
</reference>
<protein>
    <recommendedName>
        <fullName evidence="3">RRM domain-containing protein</fullName>
    </recommendedName>
</protein>